<keyword evidence="3" id="KW-1185">Reference proteome</keyword>
<sequence>MRLPNCSQQGSIRRFLKLDGTTILMAGLKEPLRWNLIKRHLHVQYLINCRPTKAEVFLKCCLDLLLYAGSPLGLSLNPVYATVTISVPIHTLANWWFIYFMNNPRSHQHQQQRHHPTNQTLRLMQIHRRYISYRGAGAIMYMAVHHGFMDFNSMIIMQEFEIFMVQTDPLWQHRCLKLWISTMNR</sequence>
<keyword evidence="1" id="KW-0472">Membrane</keyword>
<feature type="transmembrane region" description="Helical" evidence="1">
    <location>
        <begin position="79"/>
        <end position="100"/>
    </location>
</feature>
<dbReference type="EnsemblMetazoa" id="GAUT048677-RA">
    <property type="protein sequence ID" value="GAUT048677-PA"/>
    <property type="gene ID" value="GAUT048677"/>
</dbReference>
<dbReference type="Proteomes" id="UP000078200">
    <property type="component" value="Unassembled WGS sequence"/>
</dbReference>
<proteinExistence type="predicted"/>
<keyword evidence="1" id="KW-1133">Transmembrane helix</keyword>
<keyword evidence="1" id="KW-0812">Transmembrane</keyword>
<dbReference type="VEuPathDB" id="VectorBase:GAUT048677"/>
<dbReference type="AlphaFoldDB" id="A0A1A9VV49"/>
<evidence type="ECO:0000313" key="3">
    <source>
        <dbReference type="Proteomes" id="UP000078200"/>
    </source>
</evidence>
<evidence type="ECO:0000313" key="2">
    <source>
        <dbReference type="EnsemblMetazoa" id="GAUT048677-PA"/>
    </source>
</evidence>
<accession>A0A1A9VV49</accession>
<evidence type="ECO:0000256" key="1">
    <source>
        <dbReference type="SAM" id="Phobius"/>
    </source>
</evidence>
<organism evidence="2 3">
    <name type="scientific">Glossina austeni</name>
    <name type="common">Savannah tsetse fly</name>
    <dbReference type="NCBI Taxonomy" id="7395"/>
    <lineage>
        <taxon>Eukaryota</taxon>
        <taxon>Metazoa</taxon>
        <taxon>Ecdysozoa</taxon>
        <taxon>Arthropoda</taxon>
        <taxon>Hexapoda</taxon>
        <taxon>Insecta</taxon>
        <taxon>Pterygota</taxon>
        <taxon>Neoptera</taxon>
        <taxon>Endopterygota</taxon>
        <taxon>Diptera</taxon>
        <taxon>Brachycera</taxon>
        <taxon>Muscomorpha</taxon>
        <taxon>Hippoboscoidea</taxon>
        <taxon>Glossinidae</taxon>
        <taxon>Glossina</taxon>
    </lineage>
</organism>
<name>A0A1A9VV49_GLOAU</name>
<protein>
    <submittedName>
        <fullName evidence="2">Uncharacterized protein</fullName>
    </submittedName>
</protein>
<reference evidence="2" key="1">
    <citation type="submission" date="2020-05" db="UniProtKB">
        <authorList>
            <consortium name="EnsemblMetazoa"/>
        </authorList>
    </citation>
    <scope>IDENTIFICATION</scope>
    <source>
        <strain evidence="2">TTRI</strain>
    </source>
</reference>